<proteinExistence type="predicted"/>
<protein>
    <submittedName>
        <fullName evidence="2">Uncharacterized protein</fullName>
    </submittedName>
</protein>
<feature type="compositionally biased region" description="Polar residues" evidence="1">
    <location>
        <begin position="74"/>
        <end position="84"/>
    </location>
</feature>
<name>A0ABY7EVQ3_MYAAR</name>
<evidence type="ECO:0000313" key="3">
    <source>
        <dbReference type="Proteomes" id="UP001164746"/>
    </source>
</evidence>
<reference evidence="2" key="1">
    <citation type="submission" date="2022-11" db="EMBL/GenBank/DDBJ databases">
        <title>Centuries of genome instability and evolution in soft-shell clam transmissible cancer (bioRxiv).</title>
        <authorList>
            <person name="Hart S.F.M."/>
            <person name="Yonemitsu M.A."/>
            <person name="Giersch R.M."/>
            <person name="Beal B.F."/>
            <person name="Arriagada G."/>
            <person name="Davis B.W."/>
            <person name="Ostrander E.A."/>
            <person name="Goff S.P."/>
            <person name="Metzger M.J."/>
        </authorList>
    </citation>
    <scope>NUCLEOTIDE SEQUENCE</scope>
    <source>
        <strain evidence="2">MELC-2E11</strain>
        <tissue evidence="2">Siphon/mantle</tissue>
    </source>
</reference>
<evidence type="ECO:0000313" key="2">
    <source>
        <dbReference type="EMBL" id="WAR14038.1"/>
    </source>
</evidence>
<feature type="region of interest" description="Disordered" evidence="1">
    <location>
        <begin position="74"/>
        <end position="99"/>
    </location>
</feature>
<sequence>METKWRRRLTFISIGLFYFMSGVEYGIGGGVEAVILAEVTRNTETKSRTGTISILVSIRQTGLLVEDCDKKSINSAFGSRSPTSDPDDLIETAEEATGG</sequence>
<dbReference type="Proteomes" id="UP001164746">
    <property type="component" value="Chromosome 9"/>
</dbReference>
<evidence type="ECO:0000256" key="1">
    <source>
        <dbReference type="SAM" id="MobiDB-lite"/>
    </source>
</evidence>
<keyword evidence="3" id="KW-1185">Reference proteome</keyword>
<accession>A0ABY7EVQ3</accession>
<gene>
    <name evidence="2" type="ORF">MAR_004143</name>
</gene>
<dbReference type="EMBL" id="CP111020">
    <property type="protein sequence ID" value="WAR14038.1"/>
    <property type="molecule type" value="Genomic_DNA"/>
</dbReference>
<feature type="compositionally biased region" description="Acidic residues" evidence="1">
    <location>
        <begin position="85"/>
        <end position="99"/>
    </location>
</feature>
<organism evidence="2 3">
    <name type="scientific">Mya arenaria</name>
    <name type="common">Soft-shell clam</name>
    <dbReference type="NCBI Taxonomy" id="6604"/>
    <lineage>
        <taxon>Eukaryota</taxon>
        <taxon>Metazoa</taxon>
        <taxon>Spiralia</taxon>
        <taxon>Lophotrochozoa</taxon>
        <taxon>Mollusca</taxon>
        <taxon>Bivalvia</taxon>
        <taxon>Autobranchia</taxon>
        <taxon>Heteroconchia</taxon>
        <taxon>Euheterodonta</taxon>
        <taxon>Imparidentia</taxon>
        <taxon>Neoheterodontei</taxon>
        <taxon>Myida</taxon>
        <taxon>Myoidea</taxon>
        <taxon>Myidae</taxon>
        <taxon>Mya</taxon>
    </lineage>
</organism>